<sequence>MDPSHTNRLVLKAVHSQLLIEDFNNLVSQLDSSNLRVHPSHSRRLHVHPSQSSRLHVHSSSSSRLHVTQPPVSAVRIHQCPYHRAPAHEAPLISNICVHEIRPTANYPRMRAENTRLATYQDAWRQPPVQQRPRYPSQELRGGVLHVGCTCDRRDGLQDDCQRSDCRGHPLCVVHSGPHCAPSQAQKPTLDHHRYY</sequence>
<proteinExistence type="predicted"/>
<accession>A0A1B6DSW3</accession>
<evidence type="ECO:0000313" key="2">
    <source>
        <dbReference type="EMBL" id="JAS28767.1"/>
    </source>
</evidence>
<dbReference type="EMBL" id="GEDC01008531">
    <property type="protein sequence ID" value="JAS28767.1"/>
    <property type="molecule type" value="Transcribed_RNA"/>
</dbReference>
<name>A0A1B6DSW3_9HEMI</name>
<organism evidence="2">
    <name type="scientific">Clastoptera arizonana</name>
    <name type="common">Arizona spittle bug</name>
    <dbReference type="NCBI Taxonomy" id="38151"/>
    <lineage>
        <taxon>Eukaryota</taxon>
        <taxon>Metazoa</taxon>
        <taxon>Ecdysozoa</taxon>
        <taxon>Arthropoda</taxon>
        <taxon>Hexapoda</taxon>
        <taxon>Insecta</taxon>
        <taxon>Pterygota</taxon>
        <taxon>Neoptera</taxon>
        <taxon>Paraneoptera</taxon>
        <taxon>Hemiptera</taxon>
        <taxon>Auchenorrhyncha</taxon>
        <taxon>Cercopoidea</taxon>
        <taxon>Clastopteridae</taxon>
        <taxon>Clastoptera</taxon>
    </lineage>
</organism>
<gene>
    <name evidence="2" type="ORF">g.7590</name>
</gene>
<feature type="compositionally biased region" description="Low complexity" evidence="1">
    <location>
        <begin position="52"/>
        <end position="67"/>
    </location>
</feature>
<reference evidence="2" key="1">
    <citation type="submission" date="2015-12" db="EMBL/GenBank/DDBJ databases">
        <title>De novo transcriptome assembly of four potential Pierce s Disease insect vectors from Arizona vineyards.</title>
        <authorList>
            <person name="Tassone E.E."/>
        </authorList>
    </citation>
    <scope>NUCLEOTIDE SEQUENCE</scope>
</reference>
<evidence type="ECO:0000256" key="1">
    <source>
        <dbReference type="SAM" id="MobiDB-lite"/>
    </source>
</evidence>
<feature type="region of interest" description="Disordered" evidence="1">
    <location>
        <begin position="42"/>
        <end position="70"/>
    </location>
</feature>
<dbReference type="AlphaFoldDB" id="A0A1B6DSW3"/>
<protein>
    <submittedName>
        <fullName evidence="2">Uncharacterized protein</fullName>
    </submittedName>
</protein>